<evidence type="ECO:0000313" key="1">
    <source>
        <dbReference type="EMBL" id="DBA51892.1"/>
    </source>
</evidence>
<organism evidence="1">
    <name type="scientific">Nitrosopumilaceae spindle-shaped virus</name>
    <dbReference type="NCBI Taxonomy" id="3065433"/>
    <lineage>
        <taxon>Viruses</taxon>
    </lineage>
</organism>
<proteinExistence type="predicted"/>
<name>A0AAT9J9W4_9VIRU</name>
<protein>
    <submittedName>
        <fullName evidence="1">ORF34</fullName>
    </submittedName>
</protein>
<reference evidence="1" key="2">
    <citation type="submission" date="2024-03" db="EMBL/GenBank/DDBJ databases">
        <authorList>
            <person name="Ni Y."/>
            <person name="Xu T."/>
            <person name="Yan S."/>
            <person name="Chen L."/>
            <person name="Wang Y."/>
        </authorList>
    </citation>
    <scope>NUCLEOTIDE SEQUENCE</scope>
    <source>
        <strain evidence="1">NBC1</strain>
    </source>
</reference>
<sequence length="61" mass="6961">MKAIQNYSINVVVLENFNDIVPAQTRSKVIEALMIQFMIDEGNEPPHTMVSIDESPNKEDR</sequence>
<reference evidence="1" key="1">
    <citation type="journal article" date="2024" name="Environ. Microbiol. Rep.">
        <title>Hiding in plain sight: The discovery of complete genomes of 11 hypothetical spindle-shaped viruses that putatively infect mesophilic ammonia-oxidizing archaea.</title>
        <authorList>
            <person name="Ni Y."/>
            <person name="Xu T."/>
            <person name="Yan S."/>
            <person name="Chen L."/>
            <person name="Wang Y."/>
        </authorList>
    </citation>
    <scope>NUCLEOTIDE SEQUENCE</scope>
    <source>
        <strain evidence="1">NBC1</strain>
    </source>
</reference>
<accession>A0AAT9J9W4</accession>
<dbReference type="EMBL" id="BK067786">
    <property type="protein sequence ID" value="DBA51892.1"/>
    <property type="molecule type" value="Genomic_DNA"/>
</dbReference>